<dbReference type="InterPro" id="IPR001715">
    <property type="entry name" value="CH_dom"/>
</dbReference>
<keyword evidence="10" id="KW-0009">Actin-binding</keyword>
<dbReference type="PROSITE" id="PS51049">
    <property type="entry name" value="KASH"/>
    <property type="match status" value="1"/>
</dbReference>
<dbReference type="InterPro" id="IPR002017">
    <property type="entry name" value="Spectrin_repeat"/>
</dbReference>
<dbReference type="InterPro" id="IPR056887">
    <property type="entry name" value="SYNE1/2_dom"/>
</dbReference>
<evidence type="ECO:0000256" key="6">
    <source>
        <dbReference type="ARBA" id="ARBA00022737"/>
    </source>
</evidence>
<feature type="compositionally biased region" description="Basic residues" evidence="16">
    <location>
        <begin position="2896"/>
        <end position="2907"/>
    </location>
</feature>
<dbReference type="Pfam" id="PF10541">
    <property type="entry name" value="KASH"/>
    <property type="match status" value="1"/>
</dbReference>
<dbReference type="Pfam" id="PF00307">
    <property type="entry name" value="CH"/>
    <property type="match status" value="2"/>
</dbReference>
<feature type="region of interest" description="Disordered" evidence="16">
    <location>
        <begin position="152"/>
        <end position="177"/>
    </location>
</feature>
<feature type="region of interest" description="Disordered" evidence="16">
    <location>
        <begin position="1401"/>
        <end position="1422"/>
    </location>
</feature>
<evidence type="ECO:0000256" key="10">
    <source>
        <dbReference type="ARBA" id="ARBA00023203"/>
    </source>
</evidence>
<feature type="region of interest" description="Disordered" evidence="16">
    <location>
        <begin position="6774"/>
        <end position="6837"/>
    </location>
</feature>
<dbReference type="FunFam" id="1.10.418.10:FF:000057">
    <property type="entry name" value="Calmin"/>
    <property type="match status" value="1"/>
</dbReference>
<dbReference type="FunFam" id="1.20.58.60:FF:000126">
    <property type="entry name" value="Spectrin repeat containing, nuclear envelope 1a"/>
    <property type="match status" value="1"/>
</dbReference>
<feature type="region of interest" description="Disordered" evidence="16">
    <location>
        <begin position="959"/>
        <end position="982"/>
    </location>
</feature>
<feature type="compositionally biased region" description="Low complexity" evidence="16">
    <location>
        <begin position="968"/>
        <end position="982"/>
    </location>
</feature>
<keyword evidence="3" id="KW-0963">Cytoplasm</keyword>
<feature type="compositionally biased region" description="Basic and acidic residues" evidence="16">
    <location>
        <begin position="2991"/>
        <end position="3000"/>
    </location>
</feature>
<feature type="compositionally biased region" description="Polar residues" evidence="16">
    <location>
        <begin position="7152"/>
        <end position="7172"/>
    </location>
</feature>
<feature type="region of interest" description="Disordered" evidence="16">
    <location>
        <begin position="1215"/>
        <end position="1299"/>
    </location>
</feature>
<keyword evidence="7 17" id="KW-1133">Transmembrane helix</keyword>
<evidence type="ECO:0000259" key="18">
    <source>
        <dbReference type="PROSITE" id="PS50021"/>
    </source>
</evidence>
<evidence type="ECO:0000256" key="13">
    <source>
        <dbReference type="ARBA" id="ARBA00046312"/>
    </source>
</evidence>
<dbReference type="SUPFAM" id="SSF47576">
    <property type="entry name" value="Calponin-homology domain, CH-domain"/>
    <property type="match status" value="1"/>
</dbReference>
<evidence type="ECO:0000256" key="16">
    <source>
        <dbReference type="SAM" id="MobiDB-lite"/>
    </source>
</evidence>
<dbReference type="Gene3D" id="1.20.58.60">
    <property type="match status" value="7"/>
</dbReference>
<feature type="coiled-coil region" evidence="15">
    <location>
        <begin position="4493"/>
        <end position="4520"/>
    </location>
</feature>
<dbReference type="Pfam" id="PF25035">
    <property type="entry name" value="SYNE1"/>
    <property type="match status" value="1"/>
</dbReference>
<sequence>MEGQQSEMEIEVPEYSDFVEQEQIQKRTFTNWINAQLSKRSPPTTVLDLFSDLRDGARLLDLLEVMSGQRMKRERGHGFFQHRGNIQTALNFLKKKSVKLVNINIPDIIEGRPSIILGLIWTIILHCHIEELASTLSFSSRHSSLDSLASLDSRSSSPALGSPTPGSPAPRGRASPLHTRFRVSAKKALLMWVRDQCQRADCSLSVKDFKCSWRSGMAFLGILCSLMPDLVDLTQAQSRSNQQNLEEAFRLAEQELHIPRLLEPQDVDVKDPDEKSIMTYVAQFLQYSNDLPTPPDDDDLQASPNQRAREVTCWLQRTYQELLEVWASTEKKAYAERYQAFQAFAVSFSEQRRPVMPLLGAMRRCPEPSEEQRALRAAWDCLEEKLRQCKAELDTYLPAPMDCVGAWLHRMEAVLSEEGGNAQDHACAAKEARVKQEKLKNSMVELSSHLNILHTFCNQAETGAVLVPVEKLDEIKRRFTNARVTAKYHGIKLEYREHRHTVQDLLAQIGAKLRSWKGPYSSQDAVRLLLQDWHDTVDRQCLVSHLMDALQKLKQTASTYTSKAALGEDAQLVSRQVKEAESDTATSTEEVAAVKGTIERVLSTWEAYRKNLPPLQTWLAQESQSPIQSSGTEGTSQQVSQWSTLQAYLNEVGNFLIEVTDPSTSKALVAELSKLNMQWAAYMKRTMFEVSNQLSAGPLSIQAVQALAQEAGWVLRERLEVESVPLKAYKKRVQLLSKKIMEVDLGSLSPSPDFPVDKVEKLRHTLPEVWQALARAERTCSDLQRATSMLEGRLAELSHWGTEALEVHQHLEERKPGREAKALISRGLQLEGQVVTEGQDLQVLVKKAQTNSPIQHLNAAALEDRVTEAVAQAQEMVEMLSSLGSRRARVPAGDEPPPKVVVRWYSLPETQTGSFAAATAKSKSDLPSHAKLVTQTPPHRRHTEPHSPLQGDRLSQAISQTATTKALSQSQPHTQAQTQPQPVGLTQSQVLTQNKPQTQQTQTPIEPRVQLLAQIQTYAKPSETQPLNQSHEEQEQQPVDQSLYHVPTVPQTQSEPTQKQIHIPKFRVKGQLRTQNPPQQGSDQASPHPPFMVHSEIYSKAKAMARSRLEKAKFRLQENIQEAILLFSDREMSDWQAKRKERALGALRPAILEEFLGAAEGLGALCSGAQLQAVKLLSLSVRSQWEACLPTEGSATLRGAERLEALRELCETLAPESAPSRAAVQRRESGGGQGSMLPQLQHGATGPPQDSRGCEPGDHTLLSETGQQAGPQKQSQELPQKQAGHRSQALQDQNQTQLRQDRPLQVQGLPLQTPEHPLPVQDRPLHVQGRLLQVQGGRLMHVQKSHQQGPNHTQVIVRGDSVETEQQAPERTVIPATDTTPTQEEGSSTQEVVERYRASRSAFHSQLQRNRQSLEREFQPEPVTTSALHSHIKELQALKQETEVLWFEFELQSSQVSQQQSAEGGGLEGDSEGAKLVQQWRGQQICLQTRMASLDTTVELMESADSQISLISDQLDRITRQPIAISAYGLTDPWTVADFKEMDQRLHAELKCVSGQTSGGEALDPSTPPPQCHRLHQLRQTLKRVRSAAGALDRFLAQIREADAEIQAALVPLDHWQHGDGATRARGRHSGLLSIRQSVRKYGEEAGSVDGLLEAAGMELTMEGAAVTCRDTVAALSRRLDEADLELAGSRIGRGQKQKEEEESSGQRRMALLVVLREIQRAVEQQGLKEPTLPAVQHRMRALADLEGRLAALRSELQSLEAADRAAAQTTPNPERGGATQELETLWEETHRAITERLDRCGGLTELLKRFQMVHSRLSSTLQRAERTISEQASYMGKDNLQRLFTKVHSTKAELSGLGEGVEEMRGVCKQLQSQLRQILDYPETPFESEADTLMDRWLDVTERTDSHLDNLRMGLDLWDGLLQLGGEVESWTSHKMAHLVQSHPFHSEQEVTAMQEEIRVQEESVGRFHRRASEIQVLLQSKEPPLELQVIETQMRKKMEQVKELFSDLEDVYRHLVVAKGQVAAKMAECHSSLQGIQDSLDTLSAADGPKLLTQIQELSAQLQTQEKQAEGLLEELHLMTSVASPQSLQSLAADGVRLHELVCAARQHISEMRVQAQRDIEALHSLQEECARLQEWLQAAVLKVEKGEELSRLQEEVVEHSKHTEALSGHITTLHGSTLKHSPLLKESEKLLERCCSLHTHLFASKENQSSLTSHTQAFQTLVQDTQAWVRVLQQQADSLATGAPCIHSQAEQRLQAAETVLSAKAEGESRMEELKEAGQRLAYRPGLVESLKLDVMQTVSYTEVQWGAILQSADQHRSLLHGEPELSSSLLVQRQQAWSRVDQLQHQTTQLSLLFPWPGLAQHRQAAQQARALLDQATALGPAFSALGNQRKELAQRTKDPNWEDPSWATLEDCQPALVKKLHGMCMSLEGGVRNEDRCGQLVQECRHTLNSLQERMLGIESQPRDSSFLETDTGAVEALQEAVGHMEKDFVELESLKDILLASCTTKGQATLSQEVKDLQDQKEELERGVSWLAQLQAEEQVARRDQRIREEVDNLQRALQGSAERLGDDPETTEGFTDIRQLQQRWQVLQATLNNGKQLQGTLREALSQLDFLLDCVGRERVEQFERRAGQALSNSAALLTALAQSQVSLVSTEVDGDHKKPSNTPDKAPSCSEASLLSQPVEEVTPGGIKPLQANIDSTKGPEKEQAESRVQSKRAITRGTMDAVKEPTKKVMSDTEQRAEGKEYGKDSLKAWSIQPAEIMVTDMEDGESQIQIPMGETLTPITNVDISATVVVPETPERKQLETHARPTDKSQSDNKTQRTESRDCTETKKVFTIVLDMELPPSQSKDIQTREPPCGNGSDTFSSGDFPSKLTDSSVTESTKNTDGGRRVKSKHRRRRRADFRSSASKGPKVKSYKGPSASKNTESEWEQSQGPKTKGLKSKGPESGLTESKSAELAHTESESLRHTDNSDNTEPGSVDDDVDTDAKDARQTEMTDSQIAVNTEASDRMKETTDITCATDSKDNRQTVSKDTGKIDTTDMLQVWRAFMEKLGVTVSLTSGYRSQSKGLVERTNQELGRFLRSHCQDRQGEWARFLPWAGYAQNSLCVDGLNSAGDTWVSSGVGCVRPGKQMIPHLRGDVDVLRRAGSRCPLQSLADVHIYVTKHRMIRGRSSAPVDFALGSTGRRMPLLATIGTQPQLPPATLLCCGEVCDPYFHGFRLCSKTAKRVEQGARGAPAFPTKVVQTGGHRDERVQGKVVVSARQLHLDLLAHSSSLEAATVRKMQEGSEVKRSTSVQTGGLLSEAVAKVERVGGAVRPEVPRHRSTMQGILSEVQGLVERKDKIKGCQWMEAAWYLQPSLRKPEIQIGRTVLRVLGCRYQPAQLNPANMAQQLTEAEDCRRYVLEQVAAINHVVGDPEDATNLEGRWSAALLDASATVQVKEAQLHLVTQYHRQTQAIRSILERWASEMDELQLDTRSSALQAEKLHTLLCNIEQQKGMMGELLQVCCQVSSHLSEDEGSGALLAQLGDLQEEWRLLEGAGNRGLRHASIGSSQSSILLQKAEQLHCKLETLQKSITLLQSSQLQHDTHKALELTFMTADLKAFNQQYLHLLGQSEDFTQFSLGQKEKEDVECTLQSLSYLLASTQRLLSAQSYSIAKPSLAKIIKQMQDLIIWAKQAENHIAAGEKVALFPEEARLQIASMRKLQSEILARHSRMHYKVEDLKELISDEGEIDKVLSSLKTLKDLYETVSDNSARILKEMEAVLEEREKMLVQISKVNTWLAVAYHEREVTADVENVSKDTIPDLESKLQFHMGAIKEAERQLAVTDALLETCMEVSSGLSSAESHFLVNRLTGLRTEVDEMVAHEKAAHWELEELLHTRTSSAEELAAVQVSVQQIWADLERQRFPVTKDSLSAIEPLTHMLLEHQCQIQELQYCQEDQKSTLLRTIGELQEKVKTLHHHALEHEKYLTYRQRMEDSREVAKERAQCSKDKKVSVGERFSLCQALLVELPLVKTQCQDASDQLEAIAQDLHLSDRMLLLSERQRIRQTVENLASWELAITDDVKNLEGKLLEGLRFCTELPAMMDLLQQVRQELTESDPVKPDVRAINIALRRCWVIWRNVESVMRVLEALRQREQVEMSQCGELHTLRNDVVQKCHACMENLSHAREALKDYHWAAQGVVTFLLEAEAMFLAPPGGFVDCTEEQWHTQEPLASLGESLQVQISHLLELAPQQACLSFPQSEQLHIRVLSHLLVERAALEAQVELRTEALQRCADRQSLHKKCHEEVWHILKKNKSRLSECAAQEVTSYTNCADQQDRAKTLSEEVLSIAGKLEELRAVCPLRGCCVGSEGAQGALWRRWAALRRGISLLRTRLEQRGAEWRDVTKSMARCSSALDKLQGELSDPTAVSSAQGAPMVLLVQTEQHQAGLEREQRILASLELRLSQLLGVSSPQEAASPVPVCQRLRDMQERFRSLRERSMLVRSAALSEEQERERLQEQIGEVEQRVATLLSILVSHPSTRQLKEVRVELGSLRARLQSIMECVGTKYVAVTPPEVERQLQEVTGSLQDMEEKVGQALEKSSPLNRLSSRMGEIRVGLEEVQTLLQRKSSSVSEAEHVLKFVWDQLDQWHGRLALLEGEVQEAAEEEPEQAQLLMDQITQPLQLYQDTAQKAEQRTAFLSKIPACLQEYNDIIHSAGCWLDESQSWLDAPGTYTTARSLQSQTNTLQMVLDDSERIRATLVGFGPVLGEINAVCHTTAMEDKLVQTERQVTAMQHNIMGPLDQLLHVTPEVDAIEAEVKTMEKNVTKIRAILSSADTLDISLEEHLHNRQVILANIQSMRRTVGEIEGCKAELGLPQGAEETLSAFPRAVLLLQPLQELEQLTQEQSRALAKRIQGPPFGKSDHDSILLLPVYKQKHKQEVPKWFDEADTKLEDCFASTDWNMFRDSSNIIKEFTINDFPTGNMREEDASEACLSEDEEEYEDEDHHSSSSDTLTCSFPEDPDETLSHQELAESVATTTQWLQDSDAMSEAHTAAVTKATGSRAEGTGGGFGGLREIEVCAASLRQLRHRASGLSSANSKEGGYPMLDRELYTALCGAEHSLETLTGLLLSPSITTVEDSQLRLLQMEAGTEQQESHVCVYDDFERGQSDPFTHIKDVPMLEVSNDGVSLQYVVGRCPEDAVELQRVSQALLQGLASLVELGRERLADSQDHPPHSRTQLQTLLSRHMKLYQVMESQLALVQRLFQCKPQGGLVGQEDEQVRLEQQVNTLQQQALEQGATMHRRLQWEEGCVQLGRLLEKLEALVPCEGPVEEEEGLLQERLDTCQQVLALLEECRPALGSVLDQGKALQAWGCSTVVGGTGGVLELRWRAVRSKAEQESQRSRDIRDNWTRFHNDSVSLTGWMGSAKERLKTWRSLPDATPQNEDHTRTYLIQLLEFSVELETRSAEKASALRAGTLLLQLKEADAPGLRRQLAQLEQTWTEVTSALPIAQERLRQLLLEKWPPCQVLSGLEAWVKDTEARLEDQGQATIKACHDADQLRHIIQYYQGCQAGNASGQLTLDFLCQSGPQSVTASDNSGSCSEERTLFAERMGALNLSWLLLEGKLGSQVCQAEELFRICAEREKRLRRVLSWTVGQRERLREWQRPVSQTQVDKALQEWEAVEEKLKDVCVEVEDLVRDTWSADTVTQVCTDFNQQVGSLRPVLQRLLVQWGQFEKELGDVSFYTTKLRCGLEHSSGPFLSSHQVKRHVKQLQCLQEEAGMGAEMWTALDQSYAGLSDAISPGAAQLLIERLEEERTQWKALVQEVDEELLRTGDLLSFWGEYNRLYDQCSVRLQHHQEQWGALLSFLSTPYHSTQDLVDAIKHQQVGFEDVQGSLGEVLEASKPLIGQAEPIVAAIVQSKSMLLSRDLVLLGQALSGKRARLQEDLDQRHTISSSMDSLELQTEALRHMLTSDVCSMDSVKTALMALSHLRPALDDLTEARLSVTLDGLEADRLKSLTRKWAQALYCASHMNRPDLTLKLAQMRERWQRIVSVAQQRSSLVQERLGQWQFYTRGVRRLGGLLRDVETLLPSAAQALCTLQQLPCSLEDLGRAEETLAQHNGFYRHTLETGRLLSSMAELQTQAQLQTELQTLQESWDHARELLGERRILLETVVQNWGHFQVRLVDSAHKLDELRDRLKQPLPERLEELQGEEKLTEENEASLELGTGGVKELSTMKTDLSQYILAGDATLLQGQVEQLHCQWEELCLKVSLRRQEIADRLSAWTIFNDKNKELCDWLTQMENKVSHSGDLSLEEMVEKLKKDCMEEINLFSENKSHLKQLGEQLMLASDQAKQAQLHGTLRDARDRWQHLFHHIEARLRKLKETLGMVQQLDKNMSNLRSWLSRIETQLARPVTYNVCHHEEIQRRLAQQQELQRDIEQHTEGVASVLRLCDILLHDQDACGGGDGENDSIQQTTCSLDQRWRAICVMSLERRLRIEETWRLWCKFLDDYSCFEDWLKVAERTAANPNSDNVPYTVAKEELKKFEGFQRQVQERVTQLELVNNQYRRLARENRTDGASRIKVMVHEGNCRWDALHRRTAAILRRLKHFTGQREEFEGTRESLLVWLTEMDLQLTNVEHFSETDTQHKMKQLNSFQREITLNTERIDGLIVFGEGLIQRSSPLDAALIEDELEELHSYCQEVFGRVVRFHQRLTQPPVLKEEPELFSGDKPLEGSCELIGRSWLGRSQSQGSAPATPTHLLAPPLECSGRETPVSVCDSIPLEWDHTGDVGGSSSHEEEEVEKKDGTYYSTLSGKIHWRSPGDPDRKSLHLDSPDGLDPSPTHTSTPFKQGYVRLMSECSGSIKSVKRVSLILDDEEQPEEQGLTGLTTADKQSGVIERWELLQAQARSNLLSGLREPCQLTSDLRDITSWLGWVTPELERVQVRETPTSIQDMEARVKQLKEMQKVFAHYKAVMLSLNLGGRELGGCDGPEARELGEGLASMNQGWMLACTGLEEWQDSLRTTVMRCQEFHETLHSLLLWLAHAESRRYAVDIHHPDTPPGTLLEHRNTLTGLQNELRARQSQVGWLQGLWSQLQPAEEGGGEESVEAREKLHVTANKLWTLLRQVAHDLSVVQERLDCGTLSAGPAAARAAVESEGRGQAEGSQSPSNASQEEGTNTTPTSAGRRGEKRDPTPPRSFFYRVLRAAFPLHLLLLLVLVLACLVPLAENDHSCTLSNNFARSFYPMLRYTNGPPPT</sequence>
<dbReference type="FunFam" id="1.20.58.60:FF:000174">
    <property type="entry name" value="Spectrin repeat-containing, nuclear envelope 2"/>
    <property type="match status" value="1"/>
</dbReference>
<evidence type="ECO:0000256" key="1">
    <source>
        <dbReference type="ARBA" id="ARBA00004245"/>
    </source>
</evidence>
<dbReference type="RefSeq" id="XP_038823991.1">
    <property type="nucleotide sequence ID" value="XM_038968063.1"/>
</dbReference>
<dbReference type="GO" id="GO:0005640">
    <property type="term" value="C:nuclear outer membrane"/>
    <property type="evidence" value="ECO:0007669"/>
    <property type="project" value="UniProtKB-SubCell"/>
</dbReference>
<keyword evidence="12" id="KW-0539">Nucleus</keyword>
<dbReference type="InterPro" id="IPR012315">
    <property type="entry name" value="KASH"/>
</dbReference>
<evidence type="ECO:0000313" key="20">
    <source>
        <dbReference type="Proteomes" id="UP000808372"/>
    </source>
</evidence>
<evidence type="ECO:0000256" key="7">
    <source>
        <dbReference type="ARBA" id="ARBA00022989"/>
    </source>
</evidence>
<dbReference type="PROSITE" id="PS00019">
    <property type="entry name" value="ACTININ_1"/>
    <property type="match status" value="1"/>
</dbReference>
<evidence type="ECO:0000256" key="17">
    <source>
        <dbReference type="SAM" id="Phobius"/>
    </source>
</evidence>
<dbReference type="PROSITE" id="PS50021">
    <property type="entry name" value="CH"/>
    <property type="match status" value="2"/>
</dbReference>
<keyword evidence="20" id="KW-1185">Reference proteome</keyword>
<keyword evidence="6" id="KW-0677">Repeat</keyword>
<keyword evidence="11" id="KW-0206">Cytoskeleton</keyword>
<organism evidence="20 21">
    <name type="scientific">Salvelinus namaycush</name>
    <name type="common">Lake trout</name>
    <name type="synonym">Salmo namaycush</name>
    <dbReference type="NCBI Taxonomy" id="8040"/>
    <lineage>
        <taxon>Eukaryota</taxon>
        <taxon>Metazoa</taxon>
        <taxon>Chordata</taxon>
        <taxon>Craniata</taxon>
        <taxon>Vertebrata</taxon>
        <taxon>Euteleostomi</taxon>
        <taxon>Actinopterygii</taxon>
        <taxon>Neopterygii</taxon>
        <taxon>Teleostei</taxon>
        <taxon>Protacanthopterygii</taxon>
        <taxon>Salmoniformes</taxon>
        <taxon>Salmonidae</taxon>
        <taxon>Salmoninae</taxon>
        <taxon>Salvelinus</taxon>
    </lineage>
</organism>
<dbReference type="Pfam" id="PF00435">
    <property type="entry name" value="Spectrin"/>
    <property type="match status" value="1"/>
</dbReference>
<feature type="compositionally biased region" description="Polar residues" evidence="16">
    <location>
        <begin position="3001"/>
        <end position="3011"/>
    </location>
</feature>
<feature type="domain" description="Calponin-homology (CH)" evidence="18">
    <location>
        <begin position="23"/>
        <end position="128"/>
    </location>
</feature>
<feature type="region of interest" description="Disordered" evidence="16">
    <location>
        <begin position="933"/>
        <end position="952"/>
    </location>
</feature>
<evidence type="ECO:0000256" key="4">
    <source>
        <dbReference type="ARBA" id="ARBA00022553"/>
    </source>
</evidence>
<feature type="topological domain" description="Perinuclear space" evidence="14">
    <location>
        <begin position="7216"/>
        <end position="7245"/>
    </location>
</feature>
<feature type="compositionally biased region" description="Basic and acidic residues" evidence="16">
    <location>
        <begin position="2803"/>
        <end position="2838"/>
    </location>
</feature>
<dbReference type="FunFam" id="1.20.58.60:FF:000157">
    <property type="entry name" value="Nesprin-1 isoform 1"/>
    <property type="match status" value="1"/>
</dbReference>
<feature type="compositionally biased region" description="Basic and acidic residues" evidence="16">
    <location>
        <begin position="2959"/>
        <end position="2976"/>
    </location>
</feature>
<dbReference type="KEGG" id="snh:120023963"/>
<dbReference type="PANTHER" id="PTHR14514:SF4">
    <property type="entry name" value="NESPRIN-2"/>
    <property type="match status" value="1"/>
</dbReference>
<evidence type="ECO:0000256" key="3">
    <source>
        <dbReference type="ARBA" id="ARBA00022490"/>
    </source>
</evidence>
<feature type="compositionally biased region" description="Basic and acidic residues" evidence="16">
    <location>
        <begin position="6809"/>
        <end position="6822"/>
    </location>
</feature>
<feature type="compositionally biased region" description="Polar residues" evidence="16">
    <location>
        <begin position="1402"/>
        <end position="1411"/>
    </location>
</feature>
<feature type="region of interest" description="Disordered" evidence="16">
    <location>
        <begin position="2658"/>
        <end position="2718"/>
    </location>
</feature>
<feature type="compositionally biased region" description="Acidic residues" evidence="16">
    <location>
        <begin position="4975"/>
        <end position="4990"/>
    </location>
</feature>
<dbReference type="SMART" id="SM00150">
    <property type="entry name" value="SPEC"/>
    <property type="match status" value="10"/>
</dbReference>
<name>A0A8U0PDS4_SALNM</name>
<dbReference type="Gene3D" id="3.30.420.10">
    <property type="entry name" value="Ribonuclease H-like superfamily/Ribonuclease H"/>
    <property type="match status" value="1"/>
</dbReference>
<keyword evidence="8 15" id="KW-0175">Coiled coil</keyword>
<dbReference type="Gene3D" id="1.10.418.10">
    <property type="entry name" value="Calponin-like domain"/>
    <property type="match status" value="2"/>
</dbReference>
<feature type="compositionally biased region" description="Polar residues" evidence="16">
    <location>
        <begin position="2866"/>
        <end position="2891"/>
    </location>
</feature>
<evidence type="ECO:0000256" key="2">
    <source>
        <dbReference type="ARBA" id="ARBA00008619"/>
    </source>
</evidence>
<evidence type="ECO:0000259" key="19">
    <source>
        <dbReference type="PROSITE" id="PS51049"/>
    </source>
</evidence>
<feature type="domain" description="KASH" evidence="19">
    <location>
        <begin position="7186"/>
        <end position="7245"/>
    </location>
</feature>
<feature type="region of interest" description="Disordered" evidence="16">
    <location>
        <begin position="2799"/>
        <end position="3020"/>
    </location>
</feature>
<gene>
    <name evidence="21" type="primary">LOC120023963</name>
</gene>
<dbReference type="GO" id="GO:0005856">
    <property type="term" value="C:cytoskeleton"/>
    <property type="evidence" value="ECO:0007669"/>
    <property type="project" value="UniProtKB-SubCell"/>
</dbReference>
<feature type="compositionally biased region" description="Polar residues" evidence="16">
    <location>
        <begin position="1288"/>
        <end position="1298"/>
    </location>
</feature>
<dbReference type="InterPro" id="IPR057057">
    <property type="entry name" value="Spectrin_SYNE1"/>
</dbReference>
<feature type="domain" description="Calponin-homology (CH)" evidence="18">
    <location>
        <begin position="183"/>
        <end position="289"/>
    </location>
</feature>
<evidence type="ECO:0000256" key="12">
    <source>
        <dbReference type="ARBA" id="ARBA00023242"/>
    </source>
</evidence>
<proteinExistence type="inferred from homology"/>
<evidence type="ECO:0000256" key="5">
    <source>
        <dbReference type="ARBA" id="ARBA00022692"/>
    </source>
</evidence>
<dbReference type="CDD" id="cd00176">
    <property type="entry name" value="SPEC"/>
    <property type="match status" value="2"/>
</dbReference>
<dbReference type="InterPro" id="IPR036872">
    <property type="entry name" value="CH_dom_sf"/>
</dbReference>
<feature type="compositionally biased region" description="Polar residues" evidence="16">
    <location>
        <begin position="1262"/>
        <end position="1279"/>
    </location>
</feature>
<evidence type="ECO:0000256" key="15">
    <source>
        <dbReference type="SAM" id="Coils"/>
    </source>
</evidence>
<dbReference type="InterPro" id="IPR012337">
    <property type="entry name" value="RNaseH-like_sf"/>
</dbReference>
<feature type="compositionally biased region" description="Low complexity" evidence="16">
    <location>
        <begin position="152"/>
        <end position="162"/>
    </location>
</feature>
<keyword evidence="9 14" id="KW-0472">Membrane</keyword>
<accession>A0A8U0PDS4</accession>
<evidence type="ECO:0000256" key="9">
    <source>
        <dbReference type="ARBA" id="ARBA00023136"/>
    </source>
</evidence>
<dbReference type="PANTHER" id="PTHR14514">
    <property type="entry name" value="PKA ANCHORING PROTEIN"/>
    <property type="match status" value="1"/>
</dbReference>
<evidence type="ECO:0000313" key="21">
    <source>
        <dbReference type="RefSeq" id="XP_038823991.1"/>
    </source>
</evidence>
<dbReference type="Pfam" id="PF25034">
    <property type="entry name" value="Spectrin_SYNE1"/>
    <property type="match status" value="1"/>
</dbReference>
<feature type="region of interest" description="Disordered" evidence="16">
    <location>
        <begin position="7140"/>
        <end position="7184"/>
    </location>
</feature>
<keyword evidence="4" id="KW-0597">Phosphoprotein</keyword>
<keyword evidence="5 14" id="KW-0812">Transmembrane</keyword>
<protein>
    <submittedName>
        <fullName evidence="21">Nesprin-2-like</fullName>
    </submittedName>
</protein>
<feature type="topological domain" description="Cytoplasmic" evidence="14">
    <location>
        <begin position="1"/>
        <end position="7194"/>
    </location>
</feature>
<dbReference type="Proteomes" id="UP000808372">
    <property type="component" value="Chromosome 29"/>
</dbReference>
<dbReference type="SMART" id="SM01249">
    <property type="entry name" value="KASH"/>
    <property type="match status" value="1"/>
</dbReference>
<dbReference type="SMART" id="SM00033">
    <property type="entry name" value="CH"/>
    <property type="match status" value="2"/>
</dbReference>
<evidence type="ECO:0000256" key="11">
    <source>
        <dbReference type="ARBA" id="ARBA00023212"/>
    </source>
</evidence>
<evidence type="ECO:0000256" key="14">
    <source>
        <dbReference type="PROSITE-ProRule" id="PRU00385"/>
    </source>
</evidence>
<dbReference type="GO" id="GO:0003779">
    <property type="term" value="F:actin binding"/>
    <property type="evidence" value="ECO:0007669"/>
    <property type="project" value="UniProtKB-KW"/>
</dbReference>
<dbReference type="GO" id="GO:0003676">
    <property type="term" value="F:nucleic acid binding"/>
    <property type="evidence" value="ECO:0007669"/>
    <property type="project" value="InterPro"/>
</dbReference>
<comment type="subcellular location">
    <subcellularLocation>
        <location evidence="1">Cytoplasm</location>
        <location evidence="1">Cytoskeleton</location>
    </subcellularLocation>
    <subcellularLocation>
        <location evidence="13">Nucleus outer membrane</location>
        <topology evidence="13">Single-pass type IV membrane protein</topology>
    </subcellularLocation>
</comment>
<dbReference type="SUPFAM" id="SSF46966">
    <property type="entry name" value="Spectrin repeat"/>
    <property type="match status" value="10"/>
</dbReference>
<dbReference type="InterPro" id="IPR036397">
    <property type="entry name" value="RNaseH_sf"/>
</dbReference>
<feature type="transmembrane region" description="Helical" evidence="17">
    <location>
        <begin position="7195"/>
        <end position="7216"/>
    </location>
</feature>
<dbReference type="InterPro" id="IPR001589">
    <property type="entry name" value="Actinin_actin-bd_CS"/>
</dbReference>
<dbReference type="SUPFAM" id="SSF53098">
    <property type="entry name" value="Ribonuclease H-like"/>
    <property type="match status" value="1"/>
</dbReference>
<reference evidence="21" key="1">
    <citation type="submission" date="2025-08" db="UniProtKB">
        <authorList>
            <consortium name="RefSeq"/>
        </authorList>
    </citation>
    <scope>IDENTIFICATION</scope>
    <source>
        <tissue evidence="21">White muscle</tissue>
    </source>
</reference>
<evidence type="ECO:0000256" key="8">
    <source>
        <dbReference type="ARBA" id="ARBA00023054"/>
    </source>
</evidence>
<comment type="similarity">
    <text evidence="2">Belongs to the nesprin family.</text>
</comment>
<dbReference type="GeneID" id="120023963"/>
<dbReference type="InterPro" id="IPR018159">
    <property type="entry name" value="Spectrin/alpha-actinin"/>
</dbReference>
<feature type="region of interest" description="Disordered" evidence="16">
    <location>
        <begin position="4968"/>
        <end position="5011"/>
    </location>
</feature>